<dbReference type="InterPro" id="IPR004332">
    <property type="entry name" value="Transposase_MuDR"/>
</dbReference>
<gene>
    <name evidence="3" type="ORF">F8388_019952</name>
</gene>
<proteinExistence type="predicted"/>
<organism evidence="3 4">
    <name type="scientific">Cannabis sativa</name>
    <name type="common">Hemp</name>
    <name type="synonym">Marijuana</name>
    <dbReference type="NCBI Taxonomy" id="3483"/>
    <lineage>
        <taxon>Eukaryota</taxon>
        <taxon>Viridiplantae</taxon>
        <taxon>Streptophyta</taxon>
        <taxon>Embryophyta</taxon>
        <taxon>Tracheophyta</taxon>
        <taxon>Spermatophyta</taxon>
        <taxon>Magnoliopsida</taxon>
        <taxon>eudicotyledons</taxon>
        <taxon>Gunneridae</taxon>
        <taxon>Pentapetalae</taxon>
        <taxon>rosids</taxon>
        <taxon>fabids</taxon>
        <taxon>Rosales</taxon>
        <taxon>Cannabaceae</taxon>
        <taxon>Cannabis</taxon>
    </lineage>
</organism>
<dbReference type="Pfam" id="PF03108">
    <property type="entry name" value="DBD_Tnp_Mut"/>
    <property type="match status" value="1"/>
</dbReference>
<feature type="domain" description="Transposase MuDR plant" evidence="2">
    <location>
        <begin position="469"/>
        <end position="534"/>
    </location>
</feature>
<sequence>MGKKRVSSSRKKRGYPRPAPERLGIDFPFLRSNIKCFHPKVSSQRKISGYRYVGHKNWMALKVFFKWVDSDVVECVTSNGELWEKIGASIKKSHMLECYAVEEVVSPTNETENLTQDGVDLGNGVITQGPVLDGQIDNGWPDLGEGKVTQDGPAMDDDLGATMRILVLVWKLKKWAASGEPVRPTIEDIGSALGVEKGVVSGEPVGPTTDEIGSALEAEKGAVSGEPVGPTTEEIGSALEAEKGVVSGEPVGPTTEEIGTGLEAEMGVVAGELVGPTTEEIGTGLEEFLPCFEAEIWDVTTEAVRLGNKEIYGEHEAEKIARDDDFVAAAMKGFDTFGMGNGEESDYDEELNENNDVAVENAGTFEANNGPANEDSEDDGDPDYIMDEEEEEETNDDNIQREGKRHVDFDVDEVVVESDGEKIVFESSSSDIESEIEETNEFHTRKRKSKRARMPHLLEFRPDVDMVKVKFEKGLAFQSGSQFKDAMREYAIQNGKDIFFKKNEPTKVRAKCGGVNCPWELYASKIDDTPTFVVKTFNETHQCPRINTNRFATGKWLGKKYLDEFKMHDKWGISSFQLKVGKIQPGRPKKNRRLELDGIAPPGAKRLRRRFHKMRCSGCGLQGHNFRTCSKNNKNEANEAPANPGEYSRNVNREINQFVSSAIRDSSLQPATTQAEQTTFTPSSEFMLPPQ</sequence>
<evidence type="ECO:0000256" key="1">
    <source>
        <dbReference type="SAM" id="MobiDB-lite"/>
    </source>
</evidence>
<feature type="region of interest" description="Disordered" evidence="1">
    <location>
        <begin position="364"/>
        <end position="384"/>
    </location>
</feature>
<feature type="region of interest" description="Disordered" evidence="1">
    <location>
        <begin position="663"/>
        <end position="691"/>
    </location>
</feature>
<accession>A0A7J6H4Y7</accession>
<protein>
    <recommendedName>
        <fullName evidence="2">Transposase MuDR plant domain-containing protein</fullName>
    </recommendedName>
</protein>
<evidence type="ECO:0000259" key="2">
    <source>
        <dbReference type="Pfam" id="PF03108"/>
    </source>
</evidence>
<dbReference type="Proteomes" id="UP000525078">
    <property type="component" value="Unassembled WGS sequence"/>
</dbReference>
<comment type="caution">
    <text evidence="3">The sequence shown here is derived from an EMBL/GenBank/DDBJ whole genome shotgun (WGS) entry which is preliminary data.</text>
</comment>
<feature type="compositionally biased region" description="Polar residues" evidence="1">
    <location>
        <begin position="663"/>
        <end position="684"/>
    </location>
</feature>
<dbReference type="EMBL" id="JAATIP010000029">
    <property type="protein sequence ID" value="KAF4390297.1"/>
    <property type="molecule type" value="Genomic_DNA"/>
</dbReference>
<evidence type="ECO:0000313" key="3">
    <source>
        <dbReference type="EMBL" id="KAF4390297.1"/>
    </source>
</evidence>
<evidence type="ECO:0000313" key="4">
    <source>
        <dbReference type="Proteomes" id="UP000525078"/>
    </source>
</evidence>
<reference evidence="3 4" key="1">
    <citation type="journal article" date="2020" name="bioRxiv">
        <title>Sequence and annotation of 42 cannabis genomes reveals extensive copy number variation in cannabinoid synthesis and pathogen resistance genes.</title>
        <authorList>
            <person name="Mckernan K.J."/>
            <person name="Helbert Y."/>
            <person name="Kane L.T."/>
            <person name="Ebling H."/>
            <person name="Zhang L."/>
            <person name="Liu B."/>
            <person name="Eaton Z."/>
            <person name="Mclaughlin S."/>
            <person name="Kingan S."/>
            <person name="Baybayan P."/>
            <person name="Concepcion G."/>
            <person name="Jordan M."/>
            <person name="Riva A."/>
            <person name="Barbazuk W."/>
            <person name="Harkins T."/>
        </authorList>
    </citation>
    <scope>NUCLEOTIDE SEQUENCE [LARGE SCALE GENOMIC DNA]</scope>
    <source>
        <strain evidence="4">cv. Jamaican Lion 4</strain>
        <tissue evidence="3">Leaf</tissue>
    </source>
</reference>
<dbReference type="PANTHER" id="PTHR31973">
    <property type="entry name" value="POLYPROTEIN, PUTATIVE-RELATED"/>
    <property type="match status" value="1"/>
</dbReference>
<dbReference type="PANTHER" id="PTHR31973:SF187">
    <property type="entry name" value="MUTATOR TRANSPOSASE MUDRA PROTEIN"/>
    <property type="match status" value="1"/>
</dbReference>
<feature type="compositionally biased region" description="Acidic residues" evidence="1">
    <location>
        <begin position="374"/>
        <end position="384"/>
    </location>
</feature>
<name>A0A7J6H4Y7_CANSA</name>
<dbReference type="AlphaFoldDB" id="A0A7J6H4Y7"/>